<dbReference type="STRING" id="1245526.SAMN05216580_1128"/>
<dbReference type="RefSeq" id="WP_090212776.1">
    <property type="nucleotide sequence ID" value="NZ_LT629780.1"/>
</dbReference>
<dbReference type="GO" id="GO:0005524">
    <property type="term" value="F:ATP binding"/>
    <property type="evidence" value="ECO:0007669"/>
    <property type="project" value="UniProtKB-KW"/>
</dbReference>
<dbReference type="Pfam" id="PF00005">
    <property type="entry name" value="ABC_tran"/>
    <property type="match status" value="1"/>
</dbReference>
<comment type="similarity">
    <text evidence="1">Belongs to the ABC transporter superfamily.</text>
</comment>
<evidence type="ECO:0000256" key="2">
    <source>
        <dbReference type="ARBA" id="ARBA00022448"/>
    </source>
</evidence>
<dbReference type="PROSITE" id="PS50893">
    <property type="entry name" value="ABC_TRANSPORTER_2"/>
    <property type="match status" value="1"/>
</dbReference>
<dbReference type="PANTHER" id="PTHR42734">
    <property type="entry name" value="METAL TRANSPORT SYSTEM ATP-BINDING PROTEIN TM_0124-RELATED"/>
    <property type="match status" value="1"/>
</dbReference>
<keyword evidence="2" id="KW-0813">Transport</keyword>
<gene>
    <name evidence="6" type="ORF">SAMN05216580_1128</name>
</gene>
<name>A0A1H2FB52_9GAMM</name>
<dbReference type="InterPro" id="IPR003439">
    <property type="entry name" value="ABC_transporter-like_ATP-bd"/>
</dbReference>
<dbReference type="OrthoDB" id="9806726at2"/>
<keyword evidence="7" id="KW-1185">Reference proteome</keyword>
<dbReference type="EMBL" id="LT629780">
    <property type="protein sequence ID" value="SDU04626.1"/>
    <property type="molecule type" value="Genomic_DNA"/>
</dbReference>
<evidence type="ECO:0000256" key="1">
    <source>
        <dbReference type="ARBA" id="ARBA00005417"/>
    </source>
</evidence>
<dbReference type="Proteomes" id="UP000243063">
    <property type="component" value="Chromosome I"/>
</dbReference>
<dbReference type="InterPro" id="IPR027417">
    <property type="entry name" value="P-loop_NTPase"/>
</dbReference>
<dbReference type="SUPFAM" id="SSF52540">
    <property type="entry name" value="P-loop containing nucleoside triphosphate hydrolases"/>
    <property type="match status" value="1"/>
</dbReference>
<evidence type="ECO:0000256" key="3">
    <source>
        <dbReference type="ARBA" id="ARBA00022741"/>
    </source>
</evidence>
<dbReference type="GO" id="GO:0016887">
    <property type="term" value="F:ATP hydrolysis activity"/>
    <property type="evidence" value="ECO:0007669"/>
    <property type="project" value="InterPro"/>
</dbReference>
<dbReference type="SMART" id="SM00382">
    <property type="entry name" value="AAA"/>
    <property type="match status" value="1"/>
</dbReference>
<evidence type="ECO:0000259" key="5">
    <source>
        <dbReference type="PROSITE" id="PS50893"/>
    </source>
</evidence>
<protein>
    <submittedName>
        <fullName evidence="6">Zinc/manganese transport system ATP-binding protein</fullName>
    </submittedName>
</protein>
<keyword evidence="3" id="KW-0547">Nucleotide-binding</keyword>
<evidence type="ECO:0000313" key="6">
    <source>
        <dbReference type="EMBL" id="SDU04626.1"/>
    </source>
</evidence>
<dbReference type="InterPro" id="IPR003593">
    <property type="entry name" value="AAA+_ATPase"/>
</dbReference>
<evidence type="ECO:0000313" key="7">
    <source>
        <dbReference type="Proteomes" id="UP000243063"/>
    </source>
</evidence>
<dbReference type="PANTHER" id="PTHR42734:SF5">
    <property type="entry name" value="IRON TRANSPORT SYSTEM ATP-BINDING PROTEIN HI_0361-RELATED"/>
    <property type="match status" value="1"/>
</dbReference>
<dbReference type="Gene3D" id="3.40.50.300">
    <property type="entry name" value="P-loop containing nucleotide triphosphate hydrolases"/>
    <property type="match status" value="1"/>
</dbReference>
<evidence type="ECO:0000256" key="4">
    <source>
        <dbReference type="ARBA" id="ARBA00022840"/>
    </source>
</evidence>
<dbReference type="InterPro" id="IPR050153">
    <property type="entry name" value="Metal_Ion_Import_ABC"/>
</dbReference>
<accession>A0A1H2FB52</accession>
<keyword evidence="4 6" id="KW-0067">ATP-binding</keyword>
<organism evidence="6 7">
    <name type="scientific">Geopseudomonas guangdongensis</name>
    <dbReference type="NCBI Taxonomy" id="1245526"/>
    <lineage>
        <taxon>Bacteria</taxon>
        <taxon>Pseudomonadati</taxon>
        <taxon>Pseudomonadota</taxon>
        <taxon>Gammaproteobacteria</taxon>
        <taxon>Pseudomonadales</taxon>
        <taxon>Pseudomonadaceae</taxon>
        <taxon>Geopseudomonas</taxon>
    </lineage>
</organism>
<reference evidence="7" key="1">
    <citation type="submission" date="2016-10" db="EMBL/GenBank/DDBJ databases">
        <authorList>
            <person name="Varghese N."/>
            <person name="Submissions S."/>
        </authorList>
    </citation>
    <scope>NUCLEOTIDE SEQUENCE [LARGE SCALE GENOMIC DNA]</scope>
    <source>
        <strain evidence="7">CCTCC 2012022</strain>
    </source>
</reference>
<feature type="domain" description="ABC transporter" evidence="5">
    <location>
        <begin position="2"/>
        <end position="221"/>
    </location>
</feature>
<proteinExistence type="inferred from homology"/>
<dbReference type="AlphaFoldDB" id="A0A1H2FB52"/>
<sequence length="221" mass="23540">MIHAEGLQWGVPGRPLTPPLDLQLRAGSLTAVVGANGCGKSSLLRVLAGLQKPLAGRLRIAVQGLGAIGYLQQQAAIDRQFPIELAELVAAGLWRTRLPRAARRARLDAVLAAWGLSELAGRPLIALSGGELQRGLLARLELTDAPLLLLDEPAAALDEAGQRLLWQRLADWQRSGRTQLVVCHDLAGARAHLPDCLQIRADGCRCGPARDLLDAPLAQVA</sequence>